<keyword evidence="1" id="KW-0812">Transmembrane</keyword>
<dbReference type="EMBL" id="AB289983">
    <property type="protein sequence ID" value="BAF45540.1"/>
    <property type="molecule type" value="Genomic_DNA"/>
</dbReference>
<evidence type="ECO:0000313" key="3">
    <source>
        <dbReference type="Proteomes" id="UP000203987"/>
    </source>
</evidence>
<feature type="transmembrane region" description="Helical" evidence="1">
    <location>
        <begin position="80"/>
        <end position="103"/>
    </location>
</feature>
<dbReference type="KEGG" id="vg:5179595"/>
<name>A2PZW8_9VIRU</name>
<accession>A2PZW8</accession>
<evidence type="ECO:0000256" key="1">
    <source>
        <dbReference type="SAM" id="Phobius"/>
    </source>
</evidence>
<dbReference type="RefSeq" id="YP_001029406.1">
    <property type="nucleotide sequence ID" value="NC_008910.1"/>
</dbReference>
<keyword evidence="1" id="KW-1133">Transmembrane helix</keyword>
<keyword evidence="1" id="KW-0472">Membrane</keyword>
<organism evidence="2 3">
    <name type="scientific">Ichnoviriform fumiferanae</name>
    <dbReference type="NCBI Taxonomy" id="419435"/>
    <lineage>
        <taxon>Viruses</taxon>
        <taxon>Viruses incertae sedis</taxon>
        <taxon>Polydnaviriformidae</taxon>
        <taxon>Ichnoviriform</taxon>
    </lineage>
</organism>
<reference evidence="2 3" key="1">
    <citation type="journal article" date="2007" name="J. Virol.">
        <title>Genomic and morphological features of a banchine polydnavirus: comparison with bracoviruses and ichnoviruses.</title>
        <authorList>
            <person name="Lapointe R."/>
            <person name="Tanaka K."/>
            <person name="Barney W.E."/>
            <person name="Whitfield J.B."/>
            <person name="Banks J.C."/>
            <person name="Beliveau C."/>
            <person name="Stoltz D."/>
            <person name="Webb B.A."/>
            <person name="Cusson M."/>
        </authorList>
    </citation>
    <scope>NUCLEOTIDE SEQUENCE [LARGE SCALE GENOMIC DNA]</scope>
</reference>
<evidence type="ECO:0000313" key="2">
    <source>
        <dbReference type="EMBL" id="BAF45540.1"/>
    </source>
</evidence>
<proteinExistence type="predicted"/>
<sequence length="104" mass="12203">MLQRPCLDFLKTFHNFSSDVDMKHVNKISHFYFQPENTTHLVSTYQGDSNEPILDSKFARQVLVWRCGECGRFFPVSPQLIFILNTYSIYLYSLYCICSIAIYS</sequence>
<dbReference type="GeneID" id="5179595"/>
<dbReference type="Proteomes" id="UP000203987">
    <property type="component" value="Genome"/>
</dbReference>
<protein>
    <submittedName>
        <fullName evidence="2">GfV-C6-ORF3</fullName>
    </submittedName>
</protein>